<dbReference type="AlphaFoldDB" id="A0A4U5PE04"/>
<accession>A0A4U5PE04</accession>
<feature type="transmembrane region" description="Helical" evidence="1">
    <location>
        <begin position="244"/>
        <end position="267"/>
    </location>
</feature>
<feature type="transmembrane region" description="Helical" evidence="1">
    <location>
        <begin position="48"/>
        <end position="71"/>
    </location>
</feature>
<evidence type="ECO:0000256" key="1">
    <source>
        <dbReference type="SAM" id="Phobius"/>
    </source>
</evidence>
<dbReference type="EMBL" id="AZBU02000002">
    <property type="protein sequence ID" value="TKR94503.1"/>
    <property type="molecule type" value="Genomic_DNA"/>
</dbReference>
<proteinExistence type="predicted"/>
<keyword evidence="1" id="KW-0812">Transmembrane</keyword>
<name>A0A4U5PE04_STECR</name>
<keyword evidence="1" id="KW-0472">Membrane</keyword>
<evidence type="ECO:0000313" key="2">
    <source>
        <dbReference type="EMBL" id="TKR94503.1"/>
    </source>
</evidence>
<keyword evidence="1" id="KW-1133">Transmembrane helix</keyword>
<dbReference type="OrthoDB" id="10619903at2759"/>
<comment type="caution">
    <text evidence="2">The sequence shown here is derived from an EMBL/GenBank/DDBJ whole genome shotgun (WGS) entry which is preliminary data.</text>
</comment>
<feature type="transmembrane region" description="Helical" evidence="1">
    <location>
        <begin position="91"/>
        <end position="109"/>
    </location>
</feature>
<evidence type="ECO:0000313" key="3">
    <source>
        <dbReference type="Proteomes" id="UP000298663"/>
    </source>
</evidence>
<evidence type="ECO:0008006" key="4">
    <source>
        <dbReference type="Google" id="ProtNLM"/>
    </source>
</evidence>
<feature type="transmembrane region" description="Helical" evidence="1">
    <location>
        <begin position="20"/>
        <end position="41"/>
    </location>
</feature>
<feature type="transmembrane region" description="Helical" evidence="1">
    <location>
        <begin position="210"/>
        <end position="232"/>
    </location>
</feature>
<sequence>MEGEPSPLHDYIAIQVEPTFLVISGAIIIFTNVLAVFLHFFRSSSCFGMLLMLLITNIVYAILIVCCGIARNMPTPKSVVSMSKILAFKSLTPIAAQQIVAISSSLLALDRVILMTFPVTYKFSKISLKLSLTTICLNVAILASLCGPLLDMNAFYGIFRQMKFICIMYLYPLSMLAETLFSIMFMFKFRKFVNSNVEDFIKREAKQNNHIVLCQTLCHTLINAFPNILIAVDNVFNIEPFYHYYVVPFEMFYCAISVTLSSLFTLYKIIPKRSVFKVSNSRAVT</sequence>
<dbReference type="Proteomes" id="UP000298663">
    <property type="component" value="Unassembled WGS sequence"/>
</dbReference>
<keyword evidence="3" id="KW-1185">Reference proteome</keyword>
<reference evidence="2 3" key="1">
    <citation type="journal article" date="2015" name="Genome Biol.">
        <title>Comparative genomics of Steinernema reveals deeply conserved gene regulatory networks.</title>
        <authorList>
            <person name="Dillman A.R."/>
            <person name="Macchietto M."/>
            <person name="Porter C.F."/>
            <person name="Rogers A."/>
            <person name="Williams B."/>
            <person name="Antoshechkin I."/>
            <person name="Lee M.M."/>
            <person name="Goodwin Z."/>
            <person name="Lu X."/>
            <person name="Lewis E.E."/>
            <person name="Goodrich-Blair H."/>
            <person name="Stock S.P."/>
            <person name="Adams B.J."/>
            <person name="Sternberg P.W."/>
            <person name="Mortazavi A."/>
        </authorList>
    </citation>
    <scope>NUCLEOTIDE SEQUENCE [LARGE SCALE GENOMIC DNA]</scope>
    <source>
        <strain evidence="2 3">ALL</strain>
    </source>
</reference>
<organism evidence="2 3">
    <name type="scientific">Steinernema carpocapsae</name>
    <name type="common">Entomopathogenic nematode</name>
    <dbReference type="NCBI Taxonomy" id="34508"/>
    <lineage>
        <taxon>Eukaryota</taxon>
        <taxon>Metazoa</taxon>
        <taxon>Ecdysozoa</taxon>
        <taxon>Nematoda</taxon>
        <taxon>Chromadorea</taxon>
        <taxon>Rhabditida</taxon>
        <taxon>Tylenchina</taxon>
        <taxon>Panagrolaimomorpha</taxon>
        <taxon>Strongyloidoidea</taxon>
        <taxon>Steinernematidae</taxon>
        <taxon>Steinernema</taxon>
    </lineage>
</organism>
<feature type="transmembrane region" description="Helical" evidence="1">
    <location>
        <begin position="130"/>
        <end position="150"/>
    </location>
</feature>
<feature type="transmembrane region" description="Helical" evidence="1">
    <location>
        <begin position="170"/>
        <end position="189"/>
    </location>
</feature>
<gene>
    <name evidence="2" type="ORF">L596_008778</name>
</gene>
<reference evidence="2 3" key="2">
    <citation type="journal article" date="2019" name="G3 (Bethesda)">
        <title>Hybrid Assembly of the Genome of the Entomopathogenic Nematode Steinernema carpocapsae Identifies the X-Chromosome.</title>
        <authorList>
            <person name="Serra L."/>
            <person name="Macchietto M."/>
            <person name="Macias-Munoz A."/>
            <person name="McGill C.J."/>
            <person name="Rodriguez I.M."/>
            <person name="Rodriguez B."/>
            <person name="Murad R."/>
            <person name="Mortazavi A."/>
        </authorList>
    </citation>
    <scope>NUCLEOTIDE SEQUENCE [LARGE SCALE GENOMIC DNA]</scope>
    <source>
        <strain evidence="2 3">ALL</strain>
    </source>
</reference>
<protein>
    <recommendedName>
        <fullName evidence="4">G-protein coupled receptors family 1 profile domain-containing protein</fullName>
    </recommendedName>
</protein>